<dbReference type="EMBL" id="MU858287">
    <property type="protein sequence ID" value="KAK4207569.1"/>
    <property type="molecule type" value="Genomic_DNA"/>
</dbReference>
<evidence type="ECO:0000256" key="6">
    <source>
        <dbReference type="SAM" id="SignalP"/>
    </source>
</evidence>
<feature type="transmembrane region" description="Helical" evidence="5">
    <location>
        <begin position="157"/>
        <end position="179"/>
    </location>
</feature>
<feature type="transmembrane region" description="Helical" evidence="5">
    <location>
        <begin position="94"/>
        <end position="112"/>
    </location>
</feature>
<feature type="transmembrane region" description="Helical" evidence="5">
    <location>
        <begin position="227"/>
        <end position="252"/>
    </location>
</feature>
<name>A0AAN6XVQ9_9PEZI</name>
<feature type="transmembrane region" description="Helical" evidence="5">
    <location>
        <begin position="330"/>
        <end position="352"/>
    </location>
</feature>
<evidence type="ECO:0000259" key="7">
    <source>
        <dbReference type="PROSITE" id="PS50850"/>
    </source>
</evidence>
<dbReference type="InterPro" id="IPR020846">
    <property type="entry name" value="MFS_dom"/>
</dbReference>
<dbReference type="InterPro" id="IPR051788">
    <property type="entry name" value="MFS_Transporter"/>
</dbReference>
<feature type="signal peptide" evidence="6">
    <location>
        <begin position="1"/>
        <end position="19"/>
    </location>
</feature>
<evidence type="ECO:0000313" key="8">
    <source>
        <dbReference type="EMBL" id="KAK4207569.1"/>
    </source>
</evidence>
<keyword evidence="6" id="KW-0732">Signal</keyword>
<feature type="domain" description="Major facilitator superfamily (MFS) profile" evidence="7">
    <location>
        <begin position="5"/>
        <end position="416"/>
    </location>
</feature>
<dbReference type="SUPFAM" id="SSF103473">
    <property type="entry name" value="MFS general substrate transporter"/>
    <property type="match status" value="1"/>
</dbReference>
<feature type="transmembrane region" description="Helical" evidence="5">
    <location>
        <begin position="124"/>
        <end position="145"/>
    </location>
</feature>
<keyword evidence="2 5" id="KW-0812">Transmembrane</keyword>
<feature type="transmembrane region" description="Helical" evidence="5">
    <location>
        <begin position="274"/>
        <end position="293"/>
    </location>
</feature>
<dbReference type="Pfam" id="PF07690">
    <property type="entry name" value="MFS_1"/>
    <property type="match status" value="1"/>
</dbReference>
<protein>
    <submittedName>
        <fullName evidence="8">Major facilitator superfamily domain-containing protein</fullName>
    </submittedName>
</protein>
<comment type="caution">
    <text evidence="8">The sequence shown here is derived from an EMBL/GenBank/DDBJ whole genome shotgun (WGS) entry which is preliminary data.</text>
</comment>
<dbReference type="FunFam" id="1.20.1250.20:FF:000308">
    <property type="entry name" value="MFS efflux transporter"/>
    <property type="match status" value="1"/>
</dbReference>
<evidence type="ECO:0000256" key="5">
    <source>
        <dbReference type="SAM" id="Phobius"/>
    </source>
</evidence>
<evidence type="ECO:0000313" key="9">
    <source>
        <dbReference type="Proteomes" id="UP001301769"/>
    </source>
</evidence>
<proteinExistence type="predicted"/>
<organism evidence="8 9">
    <name type="scientific">Rhypophila decipiens</name>
    <dbReference type="NCBI Taxonomy" id="261697"/>
    <lineage>
        <taxon>Eukaryota</taxon>
        <taxon>Fungi</taxon>
        <taxon>Dikarya</taxon>
        <taxon>Ascomycota</taxon>
        <taxon>Pezizomycotina</taxon>
        <taxon>Sordariomycetes</taxon>
        <taxon>Sordariomycetidae</taxon>
        <taxon>Sordariales</taxon>
        <taxon>Naviculisporaceae</taxon>
        <taxon>Rhypophila</taxon>
    </lineage>
</organism>
<comment type="subcellular location">
    <subcellularLocation>
        <location evidence="1">Membrane</location>
        <topology evidence="1">Multi-pass membrane protein</topology>
    </subcellularLocation>
</comment>
<feature type="transmembrane region" description="Helical" evidence="5">
    <location>
        <begin position="392"/>
        <end position="412"/>
    </location>
</feature>
<evidence type="ECO:0000256" key="2">
    <source>
        <dbReference type="ARBA" id="ARBA00022692"/>
    </source>
</evidence>
<dbReference type="InterPro" id="IPR011701">
    <property type="entry name" value="MFS"/>
</dbReference>
<dbReference type="AlphaFoldDB" id="A0AAN6XVQ9"/>
<keyword evidence="3 5" id="KW-1133">Transmembrane helix</keyword>
<dbReference type="PROSITE" id="PS50850">
    <property type="entry name" value="MFS"/>
    <property type="match status" value="1"/>
</dbReference>
<dbReference type="Proteomes" id="UP001301769">
    <property type="component" value="Unassembled WGS sequence"/>
</dbReference>
<feature type="transmembrane region" description="Helical" evidence="5">
    <location>
        <begin position="305"/>
        <end position="324"/>
    </location>
</feature>
<dbReference type="GO" id="GO:0022857">
    <property type="term" value="F:transmembrane transporter activity"/>
    <property type="evidence" value="ECO:0007669"/>
    <property type="project" value="InterPro"/>
</dbReference>
<feature type="transmembrane region" description="Helical" evidence="5">
    <location>
        <begin position="38"/>
        <end position="59"/>
    </location>
</feature>
<evidence type="ECO:0000256" key="3">
    <source>
        <dbReference type="ARBA" id="ARBA00022989"/>
    </source>
</evidence>
<dbReference type="InterPro" id="IPR036259">
    <property type="entry name" value="MFS_trans_sf"/>
</dbReference>
<dbReference type="Gene3D" id="1.20.1250.20">
    <property type="entry name" value="MFS general substrate transporter like domains"/>
    <property type="match status" value="2"/>
</dbReference>
<reference evidence="8" key="2">
    <citation type="submission" date="2023-05" db="EMBL/GenBank/DDBJ databases">
        <authorList>
            <consortium name="Lawrence Berkeley National Laboratory"/>
            <person name="Steindorff A."/>
            <person name="Hensen N."/>
            <person name="Bonometti L."/>
            <person name="Westerberg I."/>
            <person name="Brannstrom I.O."/>
            <person name="Guillou S."/>
            <person name="Cros-Aarteil S."/>
            <person name="Calhoun S."/>
            <person name="Haridas S."/>
            <person name="Kuo A."/>
            <person name="Mondo S."/>
            <person name="Pangilinan J."/>
            <person name="Riley R."/>
            <person name="Labutti K."/>
            <person name="Andreopoulos B."/>
            <person name="Lipzen A."/>
            <person name="Chen C."/>
            <person name="Yanf M."/>
            <person name="Daum C."/>
            <person name="Ng V."/>
            <person name="Clum A."/>
            <person name="Ohm R."/>
            <person name="Martin F."/>
            <person name="Silar P."/>
            <person name="Natvig D."/>
            <person name="Lalanne C."/>
            <person name="Gautier V."/>
            <person name="Ament-Velasquez S.L."/>
            <person name="Kruys A."/>
            <person name="Hutchinson M.I."/>
            <person name="Powell A.J."/>
            <person name="Barry K."/>
            <person name="Miller A.N."/>
            <person name="Grigoriev I.V."/>
            <person name="Debuchy R."/>
            <person name="Gladieux P."/>
            <person name="Thoren M.H."/>
            <person name="Johannesson H."/>
        </authorList>
    </citation>
    <scope>NUCLEOTIDE SEQUENCE</scope>
    <source>
        <strain evidence="8">PSN293</strain>
    </source>
</reference>
<dbReference type="GO" id="GO:0016020">
    <property type="term" value="C:membrane"/>
    <property type="evidence" value="ECO:0007669"/>
    <property type="project" value="UniProtKB-SubCell"/>
</dbReference>
<feature type="transmembrane region" description="Helical" evidence="5">
    <location>
        <begin position="71"/>
        <end position="88"/>
    </location>
</feature>
<keyword evidence="9" id="KW-1185">Reference proteome</keyword>
<dbReference type="FunFam" id="1.20.1250.20:FF:000286">
    <property type="entry name" value="MFS efflux transporter"/>
    <property type="match status" value="1"/>
</dbReference>
<evidence type="ECO:0000256" key="1">
    <source>
        <dbReference type="ARBA" id="ARBA00004141"/>
    </source>
</evidence>
<dbReference type="PANTHER" id="PTHR23514:SF6">
    <property type="entry name" value="MAJOR FACILITATOR SUPERFAMILY (MFS) PROFILE DOMAIN-CONTAINING PROTEIN"/>
    <property type="match status" value="1"/>
</dbReference>
<evidence type="ECO:0000256" key="4">
    <source>
        <dbReference type="ARBA" id="ARBA00023136"/>
    </source>
</evidence>
<dbReference type="PANTHER" id="PTHR23514">
    <property type="entry name" value="BYPASS OF STOP CODON PROTEIN 6"/>
    <property type="match status" value="1"/>
</dbReference>
<keyword evidence="4 5" id="KW-0472">Membrane</keyword>
<feature type="chain" id="PRO_5043008519" evidence="6">
    <location>
        <begin position="20"/>
        <end position="420"/>
    </location>
</feature>
<reference evidence="8" key="1">
    <citation type="journal article" date="2023" name="Mol. Phylogenet. Evol.">
        <title>Genome-scale phylogeny and comparative genomics of the fungal order Sordariales.</title>
        <authorList>
            <person name="Hensen N."/>
            <person name="Bonometti L."/>
            <person name="Westerberg I."/>
            <person name="Brannstrom I.O."/>
            <person name="Guillou S."/>
            <person name="Cros-Aarteil S."/>
            <person name="Calhoun S."/>
            <person name="Haridas S."/>
            <person name="Kuo A."/>
            <person name="Mondo S."/>
            <person name="Pangilinan J."/>
            <person name="Riley R."/>
            <person name="LaButti K."/>
            <person name="Andreopoulos B."/>
            <person name="Lipzen A."/>
            <person name="Chen C."/>
            <person name="Yan M."/>
            <person name="Daum C."/>
            <person name="Ng V."/>
            <person name="Clum A."/>
            <person name="Steindorff A."/>
            <person name="Ohm R.A."/>
            <person name="Martin F."/>
            <person name="Silar P."/>
            <person name="Natvig D.O."/>
            <person name="Lalanne C."/>
            <person name="Gautier V."/>
            <person name="Ament-Velasquez S.L."/>
            <person name="Kruys A."/>
            <person name="Hutchinson M.I."/>
            <person name="Powell A.J."/>
            <person name="Barry K."/>
            <person name="Miller A.N."/>
            <person name="Grigoriev I.V."/>
            <person name="Debuchy R."/>
            <person name="Gladieux P."/>
            <person name="Hiltunen Thoren M."/>
            <person name="Johannesson H."/>
        </authorList>
    </citation>
    <scope>NUCLEOTIDE SEQUENCE</scope>
    <source>
        <strain evidence="8">PSN293</strain>
    </source>
</reference>
<feature type="transmembrane region" description="Helical" evidence="5">
    <location>
        <begin position="364"/>
        <end position="386"/>
    </location>
</feature>
<gene>
    <name evidence="8" type="ORF">QBC37DRAFT_92543</name>
</gene>
<accession>A0AAN6XVQ9</accession>
<sequence length="420" mass="44654">MNRFRLLAVSLLNFANGLGDSAAGALLPSIQKQYDLTYATVSLIFVGQALGYILAAPVIDAVRERFGRSKTLAATQLLLAVGIIPLIVTAPYPLVVLSFFVFGICESFNLAIGNVFCGSLSNGTTALGIMHGAYGIGGTVGPLIATTLVTRTTAVWGFYYFIVVGFALLNCCFSAWCFWSYETETTKRATGSAGLAEAGQAGMFDEEAIIMGRQHAMSRDSGAVASLYGVLSAAATKVVLLGALFLFCYQGAEVSVSGWVLTFLLDHRNGDQKTVGYVTSGFWGGITLGRFLLSTPAQWIGEKRFVYGLAVLAGVFQLIVWLVPNIIADFVAVAILGFLLGPIYPCAAAVFMRAMTRDEQVRGMVIMSAFGSSGGAAAPFTTGLLAHAVGTFVLHPIAVSLYAVMLVCWYFLPGHPMNRN</sequence>